<reference evidence="6 8" key="1">
    <citation type="journal article" date="2008" name="Genome Biol.">
        <title>The genome sequence of the model ascomycete fungus Podospora anserina.</title>
        <authorList>
            <person name="Espagne E."/>
            <person name="Lespinet O."/>
            <person name="Malagnac F."/>
            <person name="Da Silva C."/>
            <person name="Jaillon O."/>
            <person name="Porcel B.M."/>
            <person name="Couloux A."/>
            <person name="Aury J.-M."/>
            <person name="Segurens B."/>
            <person name="Poulain J."/>
            <person name="Anthouard V."/>
            <person name="Grossetete S."/>
            <person name="Khalili H."/>
            <person name="Coppin E."/>
            <person name="Dequard-Chablat M."/>
            <person name="Picard M."/>
            <person name="Contamine V."/>
            <person name="Arnaise S."/>
            <person name="Bourdais A."/>
            <person name="Berteaux-Lecellier V."/>
            <person name="Gautheret D."/>
            <person name="de Vries R.P."/>
            <person name="Battaglia E."/>
            <person name="Coutinho P.M."/>
            <person name="Danchin E.G.J."/>
            <person name="Henrissat B."/>
            <person name="El Khoury R."/>
            <person name="Sainsard-Chanet A."/>
            <person name="Boivin A."/>
            <person name="Pinan-Lucarre B."/>
            <person name="Sellem C.H."/>
            <person name="Debuchy R."/>
            <person name="Wincker P."/>
            <person name="Weissenbach J."/>
            <person name="Silar P."/>
        </authorList>
    </citation>
    <scope>NUCLEOTIDE SEQUENCE [LARGE SCALE GENOMIC DNA]</scope>
    <source>
        <strain evidence="8">S / ATCC MYA-4624 / DSM 980 / FGSC 10383</strain>
        <strain evidence="6">S mat+</strain>
    </source>
</reference>
<dbReference type="InterPro" id="IPR016166">
    <property type="entry name" value="FAD-bd_PCMH"/>
</dbReference>
<evidence type="ECO:0000313" key="7">
    <source>
        <dbReference type="EMBL" id="CDP24189.1"/>
    </source>
</evidence>
<dbReference type="InterPro" id="IPR029057">
    <property type="entry name" value="PRTase-like"/>
</dbReference>
<dbReference type="InterPro" id="IPR005919">
    <property type="entry name" value="Pmev_kin_anim"/>
</dbReference>
<name>B2AU56_PODAN</name>
<dbReference type="Gene3D" id="3.30.465.10">
    <property type="match status" value="1"/>
</dbReference>
<evidence type="ECO:0000256" key="1">
    <source>
        <dbReference type="ARBA" id="ARBA00005466"/>
    </source>
</evidence>
<dbReference type="CDD" id="cd06223">
    <property type="entry name" value="PRTases_typeI"/>
    <property type="match status" value="1"/>
</dbReference>
<dbReference type="GO" id="GO:0005737">
    <property type="term" value="C:cytoplasm"/>
    <property type="evidence" value="ECO:0007669"/>
    <property type="project" value="InterPro"/>
</dbReference>
<feature type="domain" description="FAD-binding PCMH-type" evidence="5">
    <location>
        <begin position="333"/>
        <end position="518"/>
    </location>
</feature>
<dbReference type="VEuPathDB" id="FungiDB:PODANS_1_18010"/>
<dbReference type="PROSITE" id="PS51387">
    <property type="entry name" value="FAD_PCMH"/>
    <property type="match status" value="1"/>
</dbReference>
<evidence type="ECO:0000259" key="5">
    <source>
        <dbReference type="PROSITE" id="PS51387"/>
    </source>
</evidence>
<evidence type="ECO:0000256" key="3">
    <source>
        <dbReference type="ARBA" id="ARBA00022827"/>
    </source>
</evidence>
<dbReference type="GO" id="GO:0016491">
    <property type="term" value="F:oxidoreductase activity"/>
    <property type="evidence" value="ECO:0007669"/>
    <property type="project" value="UniProtKB-KW"/>
</dbReference>
<reference evidence="8" key="3">
    <citation type="journal article" date="2014" name="Genetics">
        <title>Maintaining two mating types: Structure of the mating type locus and its role in heterokaryosis in Podospora anserina.</title>
        <authorList>
            <person name="Grognet P."/>
            <person name="Bidard F."/>
            <person name="Kuchly C."/>
            <person name="Tong L.C.H."/>
            <person name="Coppin E."/>
            <person name="Benkhali J.A."/>
            <person name="Couloux A."/>
            <person name="Wincker P."/>
            <person name="Debuchy R."/>
            <person name="Silar P."/>
        </authorList>
    </citation>
    <scope>GENOME REANNOTATION</scope>
    <source>
        <strain evidence="8">S / ATCC MYA-4624 / DSM 980 / FGSC 10383</strain>
    </source>
</reference>
<proteinExistence type="inferred from homology"/>
<keyword evidence="8" id="KW-1185">Reference proteome</keyword>
<dbReference type="InterPro" id="IPR000836">
    <property type="entry name" value="PRTase_dom"/>
</dbReference>
<dbReference type="SUPFAM" id="SSF53335">
    <property type="entry name" value="S-adenosyl-L-methionine-dependent methyltransferases"/>
    <property type="match status" value="1"/>
</dbReference>
<dbReference type="InterPro" id="IPR027417">
    <property type="entry name" value="P-loop_NTPase"/>
</dbReference>
<dbReference type="InterPro" id="IPR016169">
    <property type="entry name" value="FAD-bd_PCMH_sub2"/>
</dbReference>
<dbReference type="Pfam" id="PF04275">
    <property type="entry name" value="P-mevalo_kinase"/>
    <property type="match status" value="1"/>
</dbReference>
<dbReference type="Proteomes" id="UP000001197">
    <property type="component" value="Chromosome 1"/>
</dbReference>
<dbReference type="HOGENOM" id="CLU_003324_0_0_1"/>
<reference evidence="6" key="2">
    <citation type="submission" date="2008-07" db="EMBL/GenBank/DDBJ databases">
        <authorList>
            <person name="Genoscope - CEA"/>
        </authorList>
    </citation>
    <scope>NUCLEOTIDE SEQUENCE</scope>
    <source>
        <strain evidence="6">S mat+</strain>
    </source>
</reference>
<dbReference type="KEGG" id="pan:PODANSg4291"/>
<dbReference type="InterPro" id="IPR029063">
    <property type="entry name" value="SAM-dependent_MTases_sf"/>
</dbReference>
<evidence type="ECO:0000256" key="2">
    <source>
        <dbReference type="ARBA" id="ARBA00022630"/>
    </source>
</evidence>
<dbReference type="STRING" id="515849.B2AU56"/>
<dbReference type="GeneID" id="6191281"/>
<organism evidence="6">
    <name type="scientific">Podospora anserina (strain S / ATCC MYA-4624 / DSM 980 / FGSC 10383)</name>
    <name type="common">Pleurage anserina</name>
    <dbReference type="NCBI Taxonomy" id="515849"/>
    <lineage>
        <taxon>Eukaryota</taxon>
        <taxon>Fungi</taxon>
        <taxon>Dikarya</taxon>
        <taxon>Ascomycota</taxon>
        <taxon>Pezizomycotina</taxon>
        <taxon>Sordariomycetes</taxon>
        <taxon>Sordariomycetidae</taxon>
        <taxon>Sordariales</taxon>
        <taxon>Podosporaceae</taxon>
        <taxon>Podospora</taxon>
        <taxon>Podospora anserina</taxon>
    </lineage>
</organism>
<dbReference type="RefSeq" id="XP_001907258.1">
    <property type="nucleotide sequence ID" value="XM_001907223.1"/>
</dbReference>
<dbReference type="Pfam" id="PF01565">
    <property type="entry name" value="FAD_binding_4"/>
    <property type="match status" value="1"/>
</dbReference>
<sequence>MFFPPTLRSLPPFQLSTHLLCSRALRRFQTPLSLRGLELNMATLDTLKKALVKKAAATTTAKQSLSDEQYSAGFDFFLKDPAWKTYQDFIIPQLSQLLSPLFQSRLRISVLEIGPGPKSVLGHLPDDQRQKITKYDAFEPNKLFASRLEEWLRFKPFPNLEHAASLDRSAFTSRVDVYKTPGSQEQRFDVILLCHSMYGMNRKHEFINKAVNMLPDRPGGGMVVVFHRDSLQIENMAADRTLTFPTGVVSVPDTDDDLDSFAQFIAASVSHDDSLRASWREVCRGLGLRDTVHSGRISFSTPEIMTVFTRDLGYSGHLTLVQELRAVKNRQAGRRHPRGIKQPKNLESIQQCVNWALKKRTGLTVLGGGHSGHCLWYGITAIDMGILKNVYVVTAGNTMSSSLIVAESGCSTGDIIRRCVADGLTVPLGPRPSVGAGLWLQGGIGHLSRLYGLACDAIVGAVVVSVDSGKVLSVGHVPDQHRPTHAVQVDGKDLLWAIKGAGTNFGIVASVTFKACPAPTYTVRSWVLSFNDLVSARAKLREFDNLFARTLPRSCSADAYLFWNQDRLHLGVTMFETSTATSCVPLIALTRAYKIFGPERGIQTVDSMGVFDTEMYMSEMHGGHGGGKTSSFKRCLFLKNIGEDTITTILLKAIESRPTPLCYLHLLQGGGAINDVPADATAFGCRDWDFACVITGVWPRDQDGSKQATAAVCWVYEIAEILLPLSTGAYSADLGPDPRDAALAAKAFGPNLQRLARLKQRWAPNNVLAYSYPLPAPPKDPKLIVLVTGESGAGKDFCAGVWVSLFTKNSITSSVSSISEATKRAYATASGADLNRLLEDRDYKEQHRTALTTFFQNQVNERPQLPREHFLEVVHGADSDVLFITGMRDKTPVVAFSHLVPGSKLLEVRIEASEKIRRVRRGLETSGATDEKAEKHTPSITISNNAEGKSAAIAAFNRHLLPLMLPSLQRLRDIVRQITDFPKTDINFRHILGVSQTPGGLSLCTSLLQTHFTGGWSQISSIVCVETGGFIFASALALKVDVPLALVRERGKLPPPVVSMAKDVSHISGIAGNKEPNEVMIEMEVGVIPKGGKVVVVDDVLATGKTLCAVLKLLIKAGVEMKNISVMVVAELPFHKGRELLYNEGFGSVSIQSLLVFGGA</sequence>
<dbReference type="InterPro" id="IPR006094">
    <property type="entry name" value="Oxid_FAD_bind_N"/>
</dbReference>
<dbReference type="GO" id="GO:0019287">
    <property type="term" value="P:isopentenyl diphosphate biosynthetic process, mevalonate pathway"/>
    <property type="evidence" value="ECO:0007669"/>
    <property type="project" value="UniProtKB-UniPathway"/>
</dbReference>
<dbReference type="AlphaFoldDB" id="B2AU56"/>
<accession>B2AU56</accession>
<dbReference type="eggNOG" id="KOG1712">
    <property type="taxonomic scope" value="Eukaryota"/>
</dbReference>
<keyword evidence="7" id="KW-0808">Transferase</keyword>
<comment type="similarity">
    <text evidence="1">Belongs to the oxygen-dependent FAD-linked oxidoreductase family.</text>
</comment>
<dbReference type="InterPro" id="IPR036318">
    <property type="entry name" value="FAD-bd_PCMH-like_sf"/>
</dbReference>
<dbReference type="PANTHER" id="PTHR42973:SF25">
    <property type="entry name" value="PHOSPHOMEVALONATE KINASE"/>
    <property type="match status" value="1"/>
</dbReference>
<dbReference type="Gene3D" id="3.40.50.300">
    <property type="entry name" value="P-loop containing nucleotide triphosphate hydrolases"/>
    <property type="match status" value="1"/>
</dbReference>
<dbReference type="InterPro" id="IPR050416">
    <property type="entry name" value="FAD-linked_Oxidoreductase"/>
</dbReference>
<evidence type="ECO:0000313" key="8">
    <source>
        <dbReference type="Proteomes" id="UP000001197"/>
    </source>
</evidence>
<dbReference type="Gene3D" id="3.40.50.2020">
    <property type="match status" value="1"/>
</dbReference>
<dbReference type="EMBL" id="CU633899">
    <property type="protein sequence ID" value="CAP67929.1"/>
    <property type="molecule type" value="Genomic_DNA"/>
</dbReference>
<dbReference type="Pfam" id="PF00156">
    <property type="entry name" value="Pribosyltran"/>
    <property type="match status" value="1"/>
</dbReference>
<dbReference type="UniPathway" id="UPA00057">
    <property type="reaction ID" value="UER00099"/>
</dbReference>
<protein>
    <submittedName>
        <fullName evidence="7">Adenine phosphoribosyltransferase</fullName>
    </submittedName>
    <submittedName>
        <fullName evidence="6">Podospora anserina S mat+ genomic DNA chromosome 1, supercontig 4</fullName>
    </submittedName>
</protein>
<dbReference type="GO" id="GO:0071949">
    <property type="term" value="F:FAD binding"/>
    <property type="evidence" value="ECO:0007669"/>
    <property type="project" value="InterPro"/>
</dbReference>
<dbReference type="Gene3D" id="3.40.462.20">
    <property type="match status" value="1"/>
</dbReference>
<dbReference type="GO" id="GO:0004631">
    <property type="term" value="F:phosphomevalonate kinase activity"/>
    <property type="evidence" value="ECO:0007669"/>
    <property type="project" value="InterPro"/>
</dbReference>
<dbReference type="GO" id="GO:0006695">
    <property type="term" value="P:cholesterol biosynthetic process"/>
    <property type="evidence" value="ECO:0007669"/>
    <property type="project" value="InterPro"/>
</dbReference>
<evidence type="ECO:0000256" key="4">
    <source>
        <dbReference type="ARBA" id="ARBA00023002"/>
    </source>
</evidence>
<keyword evidence="3" id="KW-0274">FAD</keyword>
<dbReference type="PANTHER" id="PTHR42973">
    <property type="entry name" value="BINDING OXIDOREDUCTASE, PUTATIVE (AFU_ORTHOLOGUE AFUA_1G17690)-RELATED"/>
    <property type="match status" value="1"/>
</dbReference>
<dbReference type="EMBL" id="FO904936">
    <property type="protein sequence ID" value="CDP24189.1"/>
    <property type="molecule type" value="Genomic_DNA"/>
</dbReference>
<keyword evidence="7" id="KW-0328">Glycosyltransferase</keyword>
<dbReference type="GO" id="GO:0016757">
    <property type="term" value="F:glycosyltransferase activity"/>
    <property type="evidence" value="ECO:0007669"/>
    <property type="project" value="UniProtKB-KW"/>
</dbReference>
<keyword evidence="2" id="KW-0285">Flavoprotein</keyword>
<evidence type="ECO:0000313" key="6">
    <source>
        <dbReference type="EMBL" id="CAP67929.1"/>
    </source>
</evidence>
<dbReference type="SUPFAM" id="SSF56176">
    <property type="entry name" value="FAD-binding/transporter-associated domain-like"/>
    <property type="match status" value="1"/>
</dbReference>
<reference evidence="7" key="4">
    <citation type="submission" date="2015-04" db="EMBL/GenBank/DDBJ databases">
        <title>Maintaining two mating types: Structure of the mating type locus and its role in heterokaryosis in Podospora anserina.</title>
        <authorList>
            <person name="Grognet P."/>
            <person name="Bidard F."/>
            <person name="Kuchly C."/>
            <person name="Chan Ho Tong L."/>
            <person name="Coppin E."/>
            <person name="Ait Benkhali J."/>
            <person name="Couloux A."/>
            <person name="Wincker P."/>
            <person name="Debuchy R."/>
            <person name="Silar P."/>
        </authorList>
    </citation>
    <scope>NUCLEOTIDE SEQUENCE</scope>
</reference>
<dbReference type="SUPFAM" id="SSF53271">
    <property type="entry name" value="PRTase-like"/>
    <property type="match status" value="1"/>
</dbReference>
<keyword evidence="4" id="KW-0560">Oxidoreductase</keyword>
<gene>
    <name evidence="6" type="ORF">PODANS_1_18010</name>
</gene>
<dbReference type="Gene3D" id="3.40.50.150">
    <property type="entry name" value="Vaccinia Virus protein VP39"/>
    <property type="match status" value="1"/>
</dbReference>
<dbReference type="OrthoDB" id="363185at2759"/>